<evidence type="ECO:0000256" key="5">
    <source>
        <dbReference type="ARBA" id="ARBA00022475"/>
    </source>
</evidence>
<comment type="subcellular location">
    <subcellularLocation>
        <location evidence="1">Cell membrane</location>
        <topology evidence="1">Multi-pass membrane protein</topology>
    </subcellularLocation>
</comment>
<name>A0AAQ4FD47_AMBAM</name>
<accession>A0AAQ4FD47</accession>
<dbReference type="InterPro" id="IPR018490">
    <property type="entry name" value="cNMP-bd_dom_sf"/>
</dbReference>
<dbReference type="Proteomes" id="UP001321473">
    <property type="component" value="Unassembled WGS sequence"/>
</dbReference>
<evidence type="ECO:0000256" key="2">
    <source>
        <dbReference type="ARBA" id="ARBA00006305"/>
    </source>
</evidence>
<dbReference type="PANTHER" id="PTHR45689">
    <property type="entry name" value="I[[H]] CHANNEL, ISOFORM E"/>
    <property type="match status" value="1"/>
</dbReference>
<dbReference type="GO" id="GO:0005272">
    <property type="term" value="F:sodium channel activity"/>
    <property type="evidence" value="ECO:0007669"/>
    <property type="project" value="UniProtKB-KW"/>
</dbReference>
<dbReference type="Pfam" id="PF08412">
    <property type="entry name" value="Ion_trans_N"/>
    <property type="match status" value="1"/>
</dbReference>
<evidence type="ECO:0000256" key="7">
    <source>
        <dbReference type="ARBA" id="ARBA00022692"/>
    </source>
</evidence>
<keyword evidence="3" id="KW-0813">Transport</keyword>
<dbReference type="InterPro" id="IPR005821">
    <property type="entry name" value="Ion_trans_dom"/>
</dbReference>
<keyword evidence="7 19" id="KW-0812">Transmembrane</keyword>
<feature type="transmembrane region" description="Helical" evidence="19">
    <location>
        <begin position="189"/>
        <end position="212"/>
    </location>
</feature>
<dbReference type="GO" id="GO:0005249">
    <property type="term" value="F:voltage-gated potassium channel activity"/>
    <property type="evidence" value="ECO:0007669"/>
    <property type="project" value="InterPro"/>
</dbReference>
<dbReference type="Gene3D" id="1.10.287.70">
    <property type="match status" value="1"/>
</dbReference>
<keyword evidence="14" id="KW-0739">Sodium transport</keyword>
<feature type="domain" description="Cyclic nucleotide-binding" evidence="20">
    <location>
        <begin position="519"/>
        <end position="635"/>
    </location>
</feature>
<keyword evidence="8" id="KW-0547">Nucleotide-binding</keyword>
<dbReference type="InterPro" id="IPR000595">
    <property type="entry name" value="cNMP-bd_dom"/>
</dbReference>
<evidence type="ECO:0000313" key="22">
    <source>
        <dbReference type="Proteomes" id="UP001321473"/>
    </source>
</evidence>
<keyword evidence="12 19" id="KW-0472">Membrane</keyword>
<dbReference type="SUPFAM" id="SSF81324">
    <property type="entry name" value="Voltage-gated potassium channels"/>
    <property type="match status" value="1"/>
</dbReference>
<evidence type="ECO:0000259" key="20">
    <source>
        <dbReference type="PROSITE" id="PS50042"/>
    </source>
</evidence>
<keyword evidence="9 19" id="KW-1133">Transmembrane helix</keyword>
<evidence type="ECO:0000256" key="15">
    <source>
        <dbReference type="ARBA" id="ARBA00023286"/>
    </source>
</evidence>
<evidence type="ECO:0000256" key="10">
    <source>
        <dbReference type="ARBA" id="ARBA00023053"/>
    </source>
</evidence>
<dbReference type="SMART" id="SM00100">
    <property type="entry name" value="cNMP"/>
    <property type="match status" value="1"/>
</dbReference>
<keyword evidence="11" id="KW-0406">Ion transport</keyword>
<evidence type="ECO:0000256" key="8">
    <source>
        <dbReference type="ARBA" id="ARBA00022741"/>
    </source>
</evidence>
<dbReference type="PRINTS" id="PR01463">
    <property type="entry name" value="EAGCHANLFMLY"/>
</dbReference>
<evidence type="ECO:0000256" key="14">
    <source>
        <dbReference type="ARBA" id="ARBA00023201"/>
    </source>
</evidence>
<keyword evidence="4" id="KW-0894">Sodium channel</keyword>
<gene>
    <name evidence="21" type="ORF">V5799_009120</name>
</gene>
<dbReference type="SUPFAM" id="SSF51206">
    <property type="entry name" value="cAMP-binding domain-like"/>
    <property type="match status" value="1"/>
</dbReference>
<protein>
    <recommendedName>
        <fullName evidence="20">Cyclic nucleotide-binding domain-containing protein</fullName>
    </recommendedName>
</protein>
<feature type="region of interest" description="Disordered" evidence="18">
    <location>
        <begin position="101"/>
        <end position="136"/>
    </location>
</feature>
<keyword evidence="10" id="KW-0915">Sodium</keyword>
<feature type="transmembrane region" description="Helical" evidence="19">
    <location>
        <begin position="267"/>
        <end position="289"/>
    </location>
</feature>
<keyword evidence="16" id="KW-0407">Ion channel</keyword>
<dbReference type="InterPro" id="IPR013621">
    <property type="entry name" value="Ion_trans_N"/>
</dbReference>
<dbReference type="GO" id="GO:0030552">
    <property type="term" value="F:cAMP binding"/>
    <property type="evidence" value="ECO:0007669"/>
    <property type="project" value="UniProtKB-KW"/>
</dbReference>
<dbReference type="Gene3D" id="1.10.287.630">
    <property type="entry name" value="Helix hairpin bin"/>
    <property type="match status" value="1"/>
</dbReference>
<dbReference type="InterPro" id="IPR051413">
    <property type="entry name" value="K/Na_HCN_channel"/>
</dbReference>
<dbReference type="GO" id="GO:0003254">
    <property type="term" value="P:regulation of membrane depolarization"/>
    <property type="evidence" value="ECO:0007669"/>
    <property type="project" value="TreeGrafter"/>
</dbReference>
<comment type="caution">
    <text evidence="21">The sequence shown here is derived from an EMBL/GenBank/DDBJ whole genome shotgun (WGS) entry which is preliminary data.</text>
</comment>
<evidence type="ECO:0000256" key="18">
    <source>
        <dbReference type="SAM" id="MobiDB-lite"/>
    </source>
</evidence>
<feature type="compositionally biased region" description="Basic and acidic residues" evidence="18">
    <location>
        <begin position="117"/>
        <end position="132"/>
    </location>
</feature>
<evidence type="ECO:0000256" key="9">
    <source>
        <dbReference type="ARBA" id="ARBA00022989"/>
    </source>
</evidence>
<evidence type="ECO:0000313" key="21">
    <source>
        <dbReference type="EMBL" id="KAK8784518.1"/>
    </source>
</evidence>
<keyword evidence="5" id="KW-1003">Cell membrane</keyword>
<dbReference type="Pfam" id="PF00027">
    <property type="entry name" value="cNMP_binding"/>
    <property type="match status" value="1"/>
</dbReference>
<dbReference type="EMBL" id="JARKHS020004508">
    <property type="protein sequence ID" value="KAK8784518.1"/>
    <property type="molecule type" value="Genomic_DNA"/>
</dbReference>
<evidence type="ECO:0000256" key="16">
    <source>
        <dbReference type="ARBA" id="ARBA00023303"/>
    </source>
</evidence>
<dbReference type="PANTHER" id="PTHR45689:SF5">
    <property type="entry name" value="I[[H]] CHANNEL, ISOFORM E"/>
    <property type="match status" value="1"/>
</dbReference>
<dbReference type="Gene3D" id="2.60.120.10">
    <property type="entry name" value="Jelly Rolls"/>
    <property type="match status" value="1"/>
</dbReference>
<dbReference type="AlphaFoldDB" id="A0AAQ4FD47"/>
<comment type="similarity">
    <text evidence="2">Belongs to the potassium channel HCN family.</text>
</comment>
<evidence type="ECO:0000256" key="17">
    <source>
        <dbReference type="ARBA" id="ARBA00036239"/>
    </source>
</evidence>
<evidence type="ECO:0000256" key="1">
    <source>
        <dbReference type="ARBA" id="ARBA00004651"/>
    </source>
</evidence>
<evidence type="ECO:0000256" key="4">
    <source>
        <dbReference type="ARBA" id="ARBA00022461"/>
    </source>
</evidence>
<evidence type="ECO:0000256" key="19">
    <source>
        <dbReference type="SAM" id="Phobius"/>
    </source>
</evidence>
<evidence type="ECO:0000256" key="12">
    <source>
        <dbReference type="ARBA" id="ARBA00023136"/>
    </source>
</evidence>
<feature type="transmembrane region" description="Helical" evidence="19">
    <location>
        <begin position="218"/>
        <end position="237"/>
    </location>
</feature>
<feature type="transmembrane region" description="Helical" evidence="19">
    <location>
        <begin position="416"/>
        <end position="441"/>
    </location>
</feature>
<dbReference type="PROSITE" id="PS50042">
    <property type="entry name" value="CNMP_BINDING_3"/>
    <property type="match status" value="1"/>
</dbReference>
<keyword evidence="15" id="KW-1071">Ligand-gated ion channel</keyword>
<feature type="region of interest" description="Disordered" evidence="18">
    <location>
        <begin position="1"/>
        <end position="33"/>
    </location>
</feature>
<organism evidence="21 22">
    <name type="scientific">Amblyomma americanum</name>
    <name type="common">Lone star tick</name>
    <dbReference type="NCBI Taxonomy" id="6943"/>
    <lineage>
        <taxon>Eukaryota</taxon>
        <taxon>Metazoa</taxon>
        <taxon>Ecdysozoa</taxon>
        <taxon>Arthropoda</taxon>
        <taxon>Chelicerata</taxon>
        <taxon>Arachnida</taxon>
        <taxon>Acari</taxon>
        <taxon>Parasitiformes</taxon>
        <taxon>Ixodida</taxon>
        <taxon>Ixodoidea</taxon>
        <taxon>Ixodidae</taxon>
        <taxon>Amblyomminae</taxon>
        <taxon>Amblyomma</taxon>
    </lineage>
</organism>
<evidence type="ECO:0000256" key="11">
    <source>
        <dbReference type="ARBA" id="ARBA00023065"/>
    </source>
</evidence>
<feature type="transmembrane region" description="Helical" evidence="19">
    <location>
        <begin position="337"/>
        <end position="355"/>
    </location>
</feature>
<dbReference type="CDD" id="cd00038">
    <property type="entry name" value="CAP_ED"/>
    <property type="match status" value="1"/>
</dbReference>
<reference evidence="21 22" key="1">
    <citation type="journal article" date="2023" name="Arcadia Sci">
        <title>De novo assembly of a long-read Amblyomma americanum tick genome.</title>
        <authorList>
            <person name="Chou S."/>
            <person name="Poskanzer K.E."/>
            <person name="Rollins M."/>
            <person name="Thuy-Boun P.S."/>
        </authorList>
    </citation>
    <scope>NUCLEOTIDE SEQUENCE [LARGE SCALE GENOMIC DNA]</scope>
    <source>
        <strain evidence="21">F_SG_1</strain>
        <tissue evidence="21">Salivary glands</tissue>
    </source>
</reference>
<comment type="catalytic activity">
    <reaction evidence="17">
        <text>Na(+)(in) = Na(+)(out)</text>
        <dbReference type="Rhea" id="RHEA:34963"/>
        <dbReference type="ChEBI" id="CHEBI:29101"/>
    </reaction>
</comment>
<keyword evidence="22" id="KW-1185">Reference proteome</keyword>
<keyword evidence="6" id="KW-0116">cAMP-binding</keyword>
<evidence type="ECO:0000256" key="13">
    <source>
        <dbReference type="ARBA" id="ARBA00023149"/>
    </source>
</evidence>
<dbReference type="InterPro" id="IPR003938">
    <property type="entry name" value="K_chnl_volt-dep_EAG/ELK/ERG"/>
</dbReference>
<dbReference type="Pfam" id="PF00520">
    <property type="entry name" value="Ion_trans"/>
    <property type="match status" value="1"/>
</dbReference>
<sequence length="650" mass="73073">MAIVSGKLGVSLTGKTPPRSSSPRRSGQPGTGGRFEGALHCSCGDGDDGGCIAEPEASTYRKRLMTFDIDDPLHRDFLKVVQDRTSAVVVVEPVHTVANGKLPTSQYNGGVAAGQEPDFHPDEPKDAGEFERGNGWPSECCDPSSVCLPSRRRRNASFFGSTQELNRERSRQESSGHWVIHPCSVFRMYWDLCLTVLLVANLVLIPVDVAFFADPGDIYWMAFHLASDAIFFVDIVCNFRTGVITTQGVERVNLDPKYIARHYARTWFLLDFLSTVPFDYICVLMDSAFESLRRPGAFSAIRLIHLAKLLGLLKLLRLSRLCRYLSSLQEHSFTTPTVYVSLANIVGLMLLIAHWNGCLQFFVAMMQGFPEGSWVQRDGIQHRPLFEQYSWSMFNALSQMLSIGYGQNAPATVVDMWLVTLGMVTGATGYALLIGHATTLIQSLDYTKRLHREKMERVEEYMQYRRMPKELRFRVRNYFEHRHEGKAFDEDAILAELSQPLREDVMKHNCRATLRAVPFLSNVDPGFVSDLVTRLRYEFFQPGDVIIQQGSVGRKMYFIQSGTVKLLLDGAQFLGTLSEGSYFGEICLLTKTTRNASVIADTYCDLFSLSVENFNEVLLQYPLMRSSLEATAAERIAHNTAFRACDSAHL</sequence>
<evidence type="ECO:0000256" key="6">
    <source>
        <dbReference type="ARBA" id="ARBA00022566"/>
    </source>
</evidence>
<proteinExistence type="inferred from homology"/>
<dbReference type="GO" id="GO:0098855">
    <property type="term" value="C:HCN channel complex"/>
    <property type="evidence" value="ECO:0007669"/>
    <property type="project" value="TreeGrafter"/>
</dbReference>
<evidence type="ECO:0000256" key="3">
    <source>
        <dbReference type="ARBA" id="ARBA00022448"/>
    </source>
</evidence>
<feature type="compositionally biased region" description="Low complexity" evidence="18">
    <location>
        <begin position="16"/>
        <end position="28"/>
    </location>
</feature>
<dbReference type="InterPro" id="IPR014710">
    <property type="entry name" value="RmlC-like_jellyroll"/>
</dbReference>
<keyword evidence="13" id="KW-0114">cAMP</keyword>